<name>A0A9P5SIB1_9FUNG</name>
<keyword evidence="1" id="KW-0472">Membrane</keyword>
<keyword evidence="1" id="KW-0812">Transmembrane</keyword>
<keyword evidence="3" id="KW-1185">Reference proteome</keyword>
<reference evidence="2" key="1">
    <citation type="journal article" date="2020" name="Fungal Divers.">
        <title>Resolving the Mortierellaceae phylogeny through synthesis of multi-gene phylogenetics and phylogenomics.</title>
        <authorList>
            <person name="Vandepol N."/>
            <person name="Liber J."/>
            <person name="Desiro A."/>
            <person name="Na H."/>
            <person name="Kennedy M."/>
            <person name="Barry K."/>
            <person name="Grigoriev I.V."/>
            <person name="Miller A.N."/>
            <person name="O'Donnell K."/>
            <person name="Stajich J.E."/>
            <person name="Bonito G."/>
        </authorList>
    </citation>
    <scope>NUCLEOTIDE SEQUENCE</scope>
    <source>
        <strain evidence="2">NVP1</strain>
    </source>
</reference>
<accession>A0A9P5SIB1</accession>
<dbReference type="Proteomes" id="UP000696485">
    <property type="component" value="Unassembled WGS sequence"/>
</dbReference>
<organism evidence="2 3">
    <name type="scientific">Podila minutissima</name>
    <dbReference type="NCBI Taxonomy" id="64525"/>
    <lineage>
        <taxon>Eukaryota</taxon>
        <taxon>Fungi</taxon>
        <taxon>Fungi incertae sedis</taxon>
        <taxon>Mucoromycota</taxon>
        <taxon>Mortierellomycotina</taxon>
        <taxon>Mortierellomycetes</taxon>
        <taxon>Mortierellales</taxon>
        <taxon>Mortierellaceae</taxon>
        <taxon>Podila</taxon>
    </lineage>
</organism>
<keyword evidence="1" id="KW-1133">Transmembrane helix</keyword>
<feature type="transmembrane region" description="Helical" evidence="1">
    <location>
        <begin position="350"/>
        <end position="370"/>
    </location>
</feature>
<dbReference type="AlphaFoldDB" id="A0A9P5SIB1"/>
<dbReference type="EMBL" id="JAAAUY010000439">
    <property type="protein sequence ID" value="KAF9329908.1"/>
    <property type="molecule type" value="Genomic_DNA"/>
</dbReference>
<sequence length="373" mass="40052">MINSTKNIQSPVPGRVYTPRKIPYKVACTSFNLVMLSRSLGLYPNLYSPNNGCANLTIAPSDPVFINYTAAVITRRANADSVKVVTPGTYDTISSPESNLGFFTFPLAIIARVDYQNNKCVTGSTTRNDLAHNATGITVTPQTTATKCVFPSGHVTTISITSVRYSVPDFKSFGNISASVFQSSIPNPLVSAMQDSVTDGTLSNLTIDTLDTKSVMEIRFSGTKVDLLMCSSRRAGIGGNLYLSCIYSIVTTIISEPQPMLPEIVGLRGDNKPFPVPPISSVMIAFDHLPVIGANGSSSAFAVRPLLTESASVAQYLAALGQNFFIDWDDGALYTIFDTADMQKGYEIPAGLFGAVVGIMTFCLIFRIGAEIR</sequence>
<proteinExistence type="predicted"/>
<evidence type="ECO:0000313" key="2">
    <source>
        <dbReference type="EMBL" id="KAF9329908.1"/>
    </source>
</evidence>
<gene>
    <name evidence="2" type="ORF">BG006_007079</name>
</gene>
<comment type="caution">
    <text evidence="2">The sequence shown here is derived from an EMBL/GenBank/DDBJ whole genome shotgun (WGS) entry which is preliminary data.</text>
</comment>
<evidence type="ECO:0000256" key="1">
    <source>
        <dbReference type="SAM" id="Phobius"/>
    </source>
</evidence>
<evidence type="ECO:0000313" key="3">
    <source>
        <dbReference type="Proteomes" id="UP000696485"/>
    </source>
</evidence>
<protein>
    <submittedName>
        <fullName evidence="2">Uncharacterized protein</fullName>
    </submittedName>
</protein>